<dbReference type="OrthoDB" id="78712at2759"/>
<proteinExistence type="predicted"/>
<dbReference type="EMBL" id="JAGDFM010000105">
    <property type="protein sequence ID" value="KAG7386228.1"/>
    <property type="molecule type" value="Genomic_DNA"/>
</dbReference>
<sequence length="173" mass="18183">MSVTAADASSGLLGSEGDAQSAKRPADPHSKPQRRQSKALSISSLSDESSVTTKAVATEACRDVERELAAIETRLSVFRGRRRRDDSGQNAVAPIQIQDDRNAHMGPDDGAPPSPSSSVSSNAVDASSPIFSLSKAQQEAGAVADQVATTLMKCDQLLQRVKSCGKFLASTIR</sequence>
<feature type="region of interest" description="Disordered" evidence="1">
    <location>
        <begin position="77"/>
        <end position="125"/>
    </location>
</feature>
<feature type="region of interest" description="Disordered" evidence="1">
    <location>
        <begin position="1"/>
        <end position="56"/>
    </location>
</feature>
<protein>
    <submittedName>
        <fullName evidence="2">Uncharacterized protein</fullName>
    </submittedName>
</protein>
<name>A0A8T1W129_9STRA</name>
<accession>A0A8T1W129</accession>
<comment type="caution">
    <text evidence="2">The sequence shown here is derived from an EMBL/GenBank/DDBJ whole genome shotgun (WGS) entry which is preliminary data.</text>
</comment>
<keyword evidence="3" id="KW-1185">Reference proteome</keyword>
<evidence type="ECO:0000313" key="3">
    <source>
        <dbReference type="Proteomes" id="UP000694044"/>
    </source>
</evidence>
<evidence type="ECO:0000313" key="2">
    <source>
        <dbReference type="EMBL" id="KAG7386228.1"/>
    </source>
</evidence>
<feature type="compositionally biased region" description="Low complexity" evidence="1">
    <location>
        <begin position="116"/>
        <end position="125"/>
    </location>
</feature>
<reference evidence="2" key="1">
    <citation type="submission" date="2021-02" db="EMBL/GenBank/DDBJ databases">
        <authorList>
            <person name="Palmer J.M."/>
        </authorList>
    </citation>
    <scope>NUCLEOTIDE SEQUENCE</scope>
    <source>
        <strain evidence="2">SCRP734</strain>
    </source>
</reference>
<gene>
    <name evidence="2" type="ORF">PHYPSEUDO_000549</name>
</gene>
<feature type="compositionally biased region" description="Low complexity" evidence="1">
    <location>
        <begin position="38"/>
        <end position="50"/>
    </location>
</feature>
<organism evidence="2 3">
    <name type="scientific">Phytophthora pseudosyringae</name>
    <dbReference type="NCBI Taxonomy" id="221518"/>
    <lineage>
        <taxon>Eukaryota</taxon>
        <taxon>Sar</taxon>
        <taxon>Stramenopiles</taxon>
        <taxon>Oomycota</taxon>
        <taxon>Peronosporomycetes</taxon>
        <taxon>Peronosporales</taxon>
        <taxon>Peronosporaceae</taxon>
        <taxon>Phytophthora</taxon>
    </lineage>
</organism>
<dbReference type="Proteomes" id="UP000694044">
    <property type="component" value="Unassembled WGS sequence"/>
</dbReference>
<feature type="compositionally biased region" description="Basic and acidic residues" evidence="1">
    <location>
        <begin position="98"/>
        <end position="107"/>
    </location>
</feature>
<dbReference type="AlphaFoldDB" id="A0A8T1W129"/>
<evidence type="ECO:0000256" key="1">
    <source>
        <dbReference type="SAM" id="MobiDB-lite"/>
    </source>
</evidence>